<dbReference type="AlphaFoldDB" id="A0A2Z4ILW6"/>
<evidence type="ECO:0000313" key="2">
    <source>
        <dbReference type="Proteomes" id="UP000248688"/>
    </source>
</evidence>
<protein>
    <recommendedName>
        <fullName evidence="3">Addiction module protein</fullName>
    </recommendedName>
</protein>
<name>A0A2Z4ILW6_9BACT</name>
<evidence type="ECO:0008006" key="3">
    <source>
        <dbReference type="Google" id="ProtNLM"/>
    </source>
</evidence>
<reference evidence="1 2" key="1">
    <citation type="submission" date="2018-06" db="EMBL/GenBank/DDBJ databases">
        <title>Echinicola strongylocentroti sp. nov., isolated from a sea urchin Strongylocentrotus intermedius.</title>
        <authorList>
            <person name="Bae S.S."/>
        </authorList>
    </citation>
    <scope>NUCLEOTIDE SEQUENCE [LARGE SCALE GENOMIC DNA]</scope>
    <source>
        <strain evidence="1 2">MEBiC08714</strain>
    </source>
</reference>
<dbReference type="EMBL" id="CP030041">
    <property type="protein sequence ID" value="AWW31383.1"/>
    <property type="molecule type" value="Genomic_DNA"/>
</dbReference>
<dbReference type="OrthoDB" id="1262144at2"/>
<evidence type="ECO:0000313" key="1">
    <source>
        <dbReference type="EMBL" id="AWW31383.1"/>
    </source>
</evidence>
<dbReference type="Proteomes" id="UP000248688">
    <property type="component" value="Chromosome"/>
</dbReference>
<accession>A0A2Z4ILW6</accession>
<proteinExistence type="predicted"/>
<organism evidence="1 2">
    <name type="scientific">Echinicola strongylocentroti</name>
    <dbReference type="NCBI Taxonomy" id="1795355"/>
    <lineage>
        <taxon>Bacteria</taxon>
        <taxon>Pseudomonadati</taxon>
        <taxon>Bacteroidota</taxon>
        <taxon>Cytophagia</taxon>
        <taxon>Cytophagales</taxon>
        <taxon>Cyclobacteriaceae</taxon>
        <taxon>Echinicola</taxon>
    </lineage>
</organism>
<sequence>MTTVDQIRNGLIGKILAIEDRDLLKALDKVVSASSVQSKIELTVEQEAMLEMSERDIENNELISQEAMDKRNMEWLAER</sequence>
<gene>
    <name evidence="1" type="ORF">DN752_15340</name>
</gene>
<dbReference type="KEGG" id="est:DN752_15340"/>
<dbReference type="RefSeq" id="WP_112784759.1">
    <property type="nucleotide sequence ID" value="NZ_CP030041.1"/>
</dbReference>
<keyword evidence="2" id="KW-1185">Reference proteome</keyword>